<comment type="caution">
    <text evidence="1">The sequence shown here is derived from an EMBL/GenBank/DDBJ whole genome shotgun (WGS) entry which is preliminary data.</text>
</comment>
<evidence type="ECO:0000313" key="1">
    <source>
        <dbReference type="EMBL" id="MBI6119087.1"/>
    </source>
</evidence>
<gene>
    <name evidence="1" type="ORF">I6U50_03520</name>
</gene>
<name>A0ABS0TDM0_9FLAO</name>
<dbReference type="Proteomes" id="UP000635665">
    <property type="component" value="Unassembled WGS sequence"/>
</dbReference>
<organism evidence="1 2">
    <name type="scientific">Salegentibacter maritimus</name>
    <dbReference type="NCBI Taxonomy" id="2794347"/>
    <lineage>
        <taxon>Bacteria</taxon>
        <taxon>Pseudomonadati</taxon>
        <taxon>Bacteroidota</taxon>
        <taxon>Flavobacteriia</taxon>
        <taxon>Flavobacteriales</taxon>
        <taxon>Flavobacteriaceae</taxon>
        <taxon>Salegentibacter</taxon>
    </lineage>
</organism>
<reference evidence="1 2" key="1">
    <citation type="submission" date="2020-12" db="EMBL/GenBank/DDBJ databases">
        <title>Salegentibacter orientalis sp. nov., isolated from costal sediment.</title>
        <authorList>
            <person name="Lian F.-B."/>
        </authorList>
    </citation>
    <scope>NUCLEOTIDE SEQUENCE [LARGE SCALE GENOMIC DNA]</scope>
    <source>
        <strain evidence="1 2">F60176</strain>
    </source>
</reference>
<proteinExistence type="predicted"/>
<sequence length="46" mass="5539">MSKITTSNIKLERKKLELEFEIAHRVYEDDILLSQAYDETILPEWE</sequence>
<accession>A0ABS0TDM0</accession>
<dbReference type="RefSeq" id="WP_193709735.1">
    <property type="nucleotide sequence ID" value="NZ_JAEHNY010000002.1"/>
</dbReference>
<dbReference type="EMBL" id="JAEHNY010000002">
    <property type="protein sequence ID" value="MBI6119087.1"/>
    <property type="molecule type" value="Genomic_DNA"/>
</dbReference>
<keyword evidence="2" id="KW-1185">Reference proteome</keyword>
<evidence type="ECO:0000313" key="2">
    <source>
        <dbReference type="Proteomes" id="UP000635665"/>
    </source>
</evidence>
<protein>
    <submittedName>
        <fullName evidence="1">Uncharacterized protein</fullName>
    </submittedName>
</protein>